<organism evidence="1 2">
    <name type="scientific">Hydrocarboniphaga daqingensis</name>
    <dbReference type="NCBI Taxonomy" id="490188"/>
    <lineage>
        <taxon>Bacteria</taxon>
        <taxon>Pseudomonadati</taxon>
        <taxon>Pseudomonadota</taxon>
        <taxon>Gammaproteobacteria</taxon>
        <taxon>Nevskiales</taxon>
        <taxon>Nevskiaceae</taxon>
        <taxon>Hydrocarboniphaga</taxon>
    </lineage>
</organism>
<dbReference type="InterPro" id="IPR027417">
    <property type="entry name" value="P-loop_NTPase"/>
</dbReference>
<evidence type="ECO:0000313" key="1">
    <source>
        <dbReference type="EMBL" id="SHG85023.1"/>
    </source>
</evidence>
<dbReference type="SUPFAM" id="SSF52540">
    <property type="entry name" value="P-loop containing nucleoside triphosphate hydrolases"/>
    <property type="match status" value="1"/>
</dbReference>
<sequence length="307" mass="34267">MADHSVVLHLGAHKTATTYLQRLFFKNRQLLESDLGFGYVPMFRLRADVTTRLDRADSQPERSQMVEALRGYGVGLASDGRRVLLSDENLIGDCAEIMRSGKLYPRVLTRLRRLRELLGQEPREIWFAVRAYDHFLASAYVEANRHAKEFLSWDATAARVDLSRRRWPQVLADVRTVFPGARVRVWAFEQFVADDRSVIRHLIGEGAARLVYIEEAVRASSSADAMRVAELLSQTLGPAAAASVFAELDALLPKSATRLGFSPWSDDDKAAFRRLYEADLQQLGQAGGLELISVADQVAAPRPTAAI</sequence>
<gene>
    <name evidence="1" type="ORF">SAMN04488068_1650</name>
</gene>
<dbReference type="OrthoDB" id="547265at2"/>
<dbReference type="AlphaFoldDB" id="A0A1M5N7M9"/>
<proteinExistence type="predicted"/>
<keyword evidence="2" id="KW-1185">Reference proteome</keyword>
<accession>A0A1M5N7M9</accession>
<dbReference type="RefSeq" id="WP_072896377.1">
    <property type="nucleotide sequence ID" value="NZ_FQWZ01000003.1"/>
</dbReference>
<dbReference type="EMBL" id="FQWZ01000003">
    <property type="protein sequence ID" value="SHG85023.1"/>
    <property type="molecule type" value="Genomic_DNA"/>
</dbReference>
<evidence type="ECO:0000313" key="2">
    <source>
        <dbReference type="Proteomes" id="UP000199758"/>
    </source>
</evidence>
<protein>
    <recommendedName>
        <fullName evidence="3">Sulfotransferase family protein</fullName>
    </recommendedName>
</protein>
<dbReference type="Proteomes" id="UP000199758">
    <property type="component" value="Unassembled WGS sequence"/>
</dbReference>
<reference evidence="1 2" key="1">
    <citation type="submission" date="2016-11" db="EMBL/GenBank/DDBJ databases">
        <authorList>
            <person name="Jaros S."/>
            <person name="Januszkiewicz K."/>
            <person name="Wedrychowicz H."/>
        </authorList>
    </citation>
    <scope>NUCLEOTIDE SEQUENCE [LARGE SCALE GENOMIC DNA]</scope>
    <source>
        <strain evidence="1 2">CGMCC 1.7049</strain>
    </source>
</reference>
<evidence type="ECO:0008006" key="3">
    <source>
        <dbReference type="Google" id="ProtNLM"/>
    </source>
</evidence>
<name>A0A1M5N7M9_9GAMM</name>
<dbReference type="STRING" id="490188.SAMN04488068_1650"/>